<reference evidence="1 2" key="1">
    <citation type="submission" date="2019-03" db="EMBL/GenBank/DDBJ databases">
        <title>First draft genome of Liparis tanakae, snailfish: a comprehensive survey of snailfish specific genes.</title>
        <authorList>
            <person name="Kim W."/>
            <person name="Song I."/>
            <person name="Jeong J.-H."/>
            <person name="Kim D."/>
            <person name="Kim S."/>
            <person name="Ryu S."/>
            <person name="Song J.Y."/>
            <person name="Lee S.K."/>
        </authorList>
    </citation>
    <scope>NUCLEOTIDE SEQUENCE [LARGE SCALE GENOMIC DNA]</scope>
    <source>
        <tissue evidence="1">Muscle</tissue>
    </source>
</reference>
<keyword evidence="2" id="KW-1185">Reference proteome</keyword>
<sequence length="109" mass="12510">MHPEDTDVHRFSLEEHRRGGTTGEVTPILVRKEVIVPCLSSFISTSIRKSLGSRTRFCRKTTPVKLFIFRPSSLPLATLMTMWSLEYAGDGPIRKIWAGMMMLVWKLSW</sequence>
<organism evidence="1 2">
    <name type="scientific">Liparis tanakae</name>
    <name type="common">Tanaka's snailfish</name>
    <dbReference type="NCBI Taxonomy" id="230148"/>
    <lineage>
        <taxon>Eukaryota</taxon>
        <taxon>Metazoa</taxon>
        <taxon>Chordata</taxon>
        <taxon>Craniata</taxon>
        <taxon>Vertebrata</taxon>
        <taxon>Euteleostomi</taxon>
        <taxon>Actinopterygii</taxon>
        <taxon>Neopterygii</taxon>
        <taxon>Teleostei</taxon>
        <taxon>Neoteleostei</taxon>
        <taxon>Acanthomorphata</taxon>
        <taxon>Eupercaria</taxon>
        <taxon>Perciformes</taxon>
        <taxon>Cottioidei</taxon>
        <taxon>Cottales</taxon>
        <taxon>Liparidae</taxon>
        <taxon>Liparis</taxon>
    </lineage>
</organism>
<name>A0A4Z2EN35_9TELE</name>
<gene>
    <name evidence="1" type="ORF">EYF80_059869</name>
</gene>
<protein>
    <submittedName>
        <fullName evidence="1">Uncharacterized protein</fullName>
    </submittedName>
</protein>
<dbReference type="AlphaFoldDB" id="A0A4Z2EN35"/>
<proteinExistence type="predicted"/>
<accession>A0A4Z2EN35</accession>
<evidence type="ECO:0000313" key="2">
    <source>
        <dbReference type="Proteomes" id="UP000314294"/>
    </source>
</evidence>
<dbReference type="EMBL" id="SRLO01004976">
    <property type="protein sequence ID" value="TNN29981.1"/>
    <property type="molecule type" value="Genomic_DNA"/>
</dbReference>
<evidence type="ECO:0000313" key="1">
    <source>
        <dbReference type="EMBL" id="TNN29981.1"/>
    </source>
</evidence>
<comment type="caution">
    <text evidence="1">The sequence shown here is derived from an EMBL/GenBank/DDBJ whole genome shotgun (WGS) entry which is preliminary data.</text>
</comment>
<dbReference type="Proteomes" id="UP000314294">
    <property type="component" value="Unassembled WGS sequence"/>
</dbReference>